<reference evidence="4" key="1">
    <citation type="journal article" date="2020" name="Stud. Mycol.">
        <title>101 Dothideomycetes genomes: a test case for predicting lifestyles and emergence of pathogens.</title>
        <authorList>
            <person name="Haridas S."/>
            <person name="Albert R."/>
            <person name="Binder M."/>
            <person name="Bloem J."/>
            <person name="Labutti K."/>
            <person name="Salamov A."/>
            <person name="Andreopoulos B."/>
            <person name="Baker S."/>
            <person name="Barry K."/>
            <person name="Bills G."/>
            <person name="Bluhm B."/>
            <person name="Cannon C."/>
            <person name="Castanera R."/>
            <person name="Culley D."/>
            <person name="Daum C."/>
            <person name="Ezra D."/>
            <person name="Gonzalez J."/>
            <person name="Henrissat B."/>
            <person name="Kuo A."/>
            <person name="Liang C."/>
            <person name="Lipzen A."/>
            <person name="Lutzoni F."/>
            <person name="Magnuson J."/>
            <person name="Mondo S."/>
            <person name="Nolan M."/>
            <person name="Ohm R."/>
            <person name="Pangilinan J."/>
            <person name="Park H.-J."/>
            <person name="Ramirez L."/>
            <person name="Alfaro M."/>
            <person name="Sun H."/>
            <person name="Tritt A."/>
            <person name="Yoshinaga Y."/>
            <person name="Zwiers L.-H."/>
            <person name="Turgeon B."/>
            <person name="Goodwin S."/>
            <person name="Spatafora J."/>
            <person name="Crous P."/>
            <person name="Grigoriev I."/>
        </authorList>
    </citation>
    <scope>NUCLEOTIDE SEQUENCE</scope>
    <source>
        <strain evidence="4">CBS 119925</strain>
    </source>
</reference>
<keyword evidence="5" id="KW-1185">Reference proteome</keyword>
<gene>
    <name evidence="4" type="ORF">M011DRAFT_489523</name>
</gene>
<evidence type="ECO:0000259" key="2">
    <source>
        <dbReference type="PROSITE" id="PS50234"/>
    </source>
</evidence>
<dbReference type="InterPro" id="IPR013694">
    <property type="entry name" value="VIT"/>
</dbReference>
<feature type="region of interest" description="Disordered" evidence="1">
    <location>
        <begin position="722"/>
        <end position="764"/>
    </location>
</feature>
<dbReference type="InterPro" id="IPR036465">
    <property type="entry name" value="vWFA_dom_sf"/>
</dbReference>
<sequence length="1220" mass="130642">MAFLYPECGLYYVVSFNGSPQRLYLPQVNLQAHATILSTTSRTVLTQTFTNPSDTKGIRETTYTFPLYDGVSVVGFVCQVGNRKIVGEVKEKEKARADFSEAAARGETAGLFEQLPDASDAFTTTIANIPPGADVVVTITYLGELKHDMEVDGTRFTIPTKIHPRYGTPSFAMGRPTDPFAPGPKPGVNAQPKGIFIAIDAEVPDGSFIQKITSPSHPIAVSMGTTSVAPRAEPSMNKASATLSLDRASLDVDFVLHIVAKDTGTPKAVLETHPTIPQQRALMATLVPKFALPAQRPEIVFVCDRSGSMHGTRIQLATQALKVFLKSLPVGVKFNICSFGTRYSFLWDKSVSYSQETLNEAMAHVENFDSSFGGTEMYRPLEETLERRYKDIPLEVMLITDGDIWDQQRLFGMLNRKIGEDKAPIRVFTLGIGTGASNALIEGVAKAGNGFSQAVAEGERFDAKVVRMLKGALSPHLSNCQLEVKWAGKPAVPDETEDDFEVVTKVTDELLVRPEEDDNNEKEEKEKNRDKAPMSLFDPSADPDKDVVMSDDLTGEARFAHLPFILPPKLLQAPQAISSLFAFNRTTVYLLLGPDTPQSPPESITLRADSELGPLALEIPVQVHEKPGETIHQLAAKKAISELEQGRGWLPEARDVVSETLLKEKYESRFSDMVEREAVRLGVKFQVGGKWCSFVAVEKKEAEKSESDDTVSEKDYEWLDDASTLSDATPGSNPYDRDASASTAAWRARQVSTPRAGQTTRKCKLSAGGGTSLFGSSSQPGCAPQSFSVSQPSGAAKLSFGALHAFRAASAAKPSFFGGHSQPSGFGAPSQPSGAASLFGVPPQPSRAASLFGAPPQPYGPALPFETQQFSVAAPSPIERGENAPQLMAQTDRLAAQSTAFASSNKKSSSSAGFLSSVSSLFGQQSGPSPQAQRQRQLQPQMQAQAQAQIPSPAPAAFNSPAAAANPPPPTGLFGSANPQAQPQMQAQISTPSPATSNFPAACSCPLPPTDLFGSASANQFDSRGLFGSASSFAPVSGFPQGYLPPVGSPFGSSGPAATHPPLPKDIFANDSRGLFGSASASAPMSAKGSAFGSSVPSAAHHYPLPPPNKSMTNEDILDIIVRLQTFEGFWEYSSALLTALTLDEKEVKKAMASLADLTEKQVKQKAFMTCLVIAFLEFKLAGKKDVWDLIAEKARNWLDGVEGVGNKGEWKSVAVRCLG</sequence>
<dbReference type="PANTHER" id="PTHR45737">
    <property type="entry name" value="VON WILLEBRAND FACTOR A DOMAIN-CONTAINING PROTEIN 5A"/>
    <property type="match status" value="1"/>
</dbReference>
<feature type="domain" description="VWFA" evidence="2">
    <location>
        <begin position="298"/>
        <end position="477"/>
    </location>
</feature>
<feature type="region of interest" description="Disordered" evidence="1">
    <location>
        <begin position="921"/>
        <end position="995"/>
    </location>
</feature>
<dbReference type="Proteomes" id="UP000799440">
    <property type="component" value="Unassembled WGS sequence"/>
</dbReference>
<protein>
    <recommendedName>
        <fullName evidence="6">VIT-domain-containing protein</fullName>
    </recommendedName>
</protein>
<evidence type="ECO:0000259" key="3">
    <source>
        <dbReference type="PROSITE" id="PS51468"/>
    </source>
</evidence>
<dbReference type="EMBL" id="MU006594">
    <property type="protein sequence ID" value="KAF2743793.1"/>
    <property type="molecule type" value="Genomic_DNA"/>
</dbReference>
<evidence type="ECO:0000313" key="4">
    <source>
        <dbReference type="EMBL" id="KAF2743793.1"/>
    </source>
</evidence>
<dbReference type="Pfam" id="PF13768">
    <property type="entry name" value="VWA_3"/>
    <property type="match status" value="1"/>
</dbReference>
<dbReference type="SMART" id="SM00609">
    <property type="entry name" value="VIT"/>
    <property type="match status" value="1"/>
</dbReference>
<dbReference type="Pfam" id="PF08487">
    <property type="entry name" value="VIT"/>
    <property type="match status" value="1"/>
</dbReference>
<dbReference type="InterPro" id="IPR002035">
    <property type="entry name" value="VWF_A"/>
</dbReference>
<dbReference type="Gene3D" id="3.40.50.410">
    <property type="entry name" value="von Willebrand factor, type A domain"/>
    <property type="match status" value="1"/>
</dbReference>
<feature type="compositionally biased region" description="Low complexity" evidence="1">
    <location>
        <begin position="979"/>
        <end position="988"/>
    </location>
</feature>
<dbReference type="PROSITE" id="PS50234">
    <property type="entry name" value="VWFA"/>
    <property type="match status" value="1"/>
</dbReference>
<evidence type="ECO:0008006" key="6">
    <source>
        <dbReference type="Google" id="ProtNLM"/>
    </source>
</evidence>
<dbReference type="AlphaFoldDB" id="A0A6A6V195"/>
<feature type="region of interest" description="Disordered" evidence="1">
    <location>
        <begin position="510"/>
        <end position="545"/>
    </location>
</feature>
<organism evidence="4 5">
    <name type="scientific">Sporormia fimetaria CBS 119925</name>
    <dbReference type="NCBI Taxonomy" id="1340428"/>
    <lineage>
        <taxon>Eukaryota</taxon>
        <taxon>Fungi</taxon>
        <taxon>Dikarya</taxon>
        <taxon>Ascomycota</taxon>
        <taxon>Pezizomycotina</taxon>
        <taxon>Dothideomycetes</taxon>
        <taxon>Pleosporomycetidae</taxon>
        <taxon>Pleosporales</taxon>
        <taxon>Sporormiaceae</taxon>
        <taxon>Sporormia</taxon>
    </lineage>
</organism>
<evidence type="ECO:0000256" key="1">
    <source>
        <dbReference type="SAM" id="MobiDB-lite"/>
    </source>
</evidence>
<dbReference type="OrthoDB" id="1729737at2759"/>
<feature type="domain" description="VIT" evidence="3">
    <location>
        <begin position="11"/>
        <end position="143"/>
    </location>
</feature>
<accession>A0A6A6V195</accession>
<name>A0A6A6V195_9PLEO</name>
<feature type="compositionally biased region" description="Polar residues" evidence="1">
    <location>
        <begin position="723"/>
        <end position="732"/>
    </location>
</feature>
<dbReference type="PROSITE" id="PS51468">
    <property type="entry name" value="VIT"/>
    <property type="match status" value="1"/>
</dbReference>
<evidence type="ECO:0000313" key="5">
    <source>
        <dbReference type="Proteomes" id="UP000799440"/>
    </source>
</evidence>
<dbReference type="PANTHER" id="PTHR45737:SF6">
    <property type="entry name" value="VON WILLEBRAND FACTOR A DOMAIN-CONTAINING PROTEIN 5A"/>
    <property type="match status" value="1"/>
</dbReference>
<proteinExistence type="predicted"/>
<feature type="compositionally biased region" description="Basic and acidic residues" evidence="1">
    <location>
        <begin position="522"/>
        <end position="532"/>
    </location>
</feature>
<feature type="region of interest" description="Disordered" evidence="1">
    <location>
        <begin position="822"/>
        <end position="864"/>
    </location>
</feature>
<feature type="compositionally biased region" description="Low complexity" evidence="1">
    <location>
        <begin position="921"/>
        <end position="965"/>
    </location>
</feature>
<feature type="compositionally biased region" description="Polar residues" evidence="1">
    <location>
        <begin position="750"/>
        <end position="760"/>
    </location>
</feature>
<dbReference type="SUPFAM" id="SSF53300">
    <property type="entry name" value="vWA-like"/>
    <property type="match status" value="1"/>
</dbReference>
<dbReference type="SMART" id="SM00327">
    <property type="entry name" value="VWA"/>
    <property type="match status" value="1"/>
</dbReference>